<dbReference type="RefSeq" id="WP_336545452.1">
    <property type="nucleotide sequence ID" value="NZ_JBBBDM010000005.1"/>
</dbReference>
<feature type="region of interest" description="Disordered" evidence="1">
    <location>
        <begin position="1"/>
        <end position="31"/>
    </location>
</feature>
<dbReference type="Proteomes" id="UP001367771">
    <property type="component" value="Unassembled WGS sequence"/>
</dbReference>
<comment type="caution">
    <text evidence="2">The sequence shown here is derived from an EMBL/GenBank/DDBJ whole genome shotgun (WGS) entry which is preliminary data.</text>
</comment>
<reference evidence="2 3" key="1">
    <citation type="journal article" date="2013" name="Int. J. Syst. Evol. Microbiol.">
        <title>Sphingomonas kyungheensis sp. nov., a bacterium with ginsenoside-converting activity isolated from soil of a ginseng field.</title>
        <authorList>
            <person name="Son H.M."/>
            <person name="Yang J.E."/>
            <person name="Park Y."/>
            <person name="Han C.K."/>
            <person name="Kim S.G."/>
            <person name="Kook M."/>
            <person name="Yi T.H."/>
        </authorList>
    </citation>
    <scope>NUCLEOTIDE SEQUENCE [LARGE SCALE GENOMIC DNA]</scope>
    <source>
        <strain evidence="2 3">LMG 26582</strain>
    </source>
</reference>
<sequence length="154" mass="16304">MGPLADLTAPALRRPMPHAEPHPRLERGTDNPYKSIVHTVIGTPAYLAAAKEAGMGDVERQAVVDLIAVNPEAGDIMPGCGGARKLRVARPGGGKSGGYRVISYYAGADVPVFLLTVFAKNMKSNLTKAEQQTFSTAVKLLTDSLGVRHGKARI</sequence>
<accession>A0ABU8H4A3</accession>
<dbReference type="Pfam" id="PF06296">
    <property type="entry name" value="RelE"/>
    <property type="match status" value="1"/>
</dbReference>
<proteinExistence type="predicted"/>
<dbReference type="InterPro" id="IPR009387">
    <property type="entry name" value="HigB-2"/>
</dbReference>
<name>A0ABU8H4A3_9SPHN</name>
<dbReference type="EMBL" id="JBBBDM010000005">
    <property type="protein sequence ID" value="MEI5687822.1"/>
    <property type="molecule type" value="Genomic_DNA"/>
</dbReference>
<protein>
    <submittedName>
        <fullName evidence="2">Type II toxin-antitoxin system RelE/ParE family toxin</fullName>
    </submittedName>
</protein>
<evidence type="ECO:0000256" key="1">
    <source>
        <dbReference type="SAM" id="MobiDB-lite"/>
    </source>
</evidence>
<feature type="compositionally biased region" description="Basic and acidic residues" evidence="1">
    <location>
        <begin position="17"/>
        <end position="29"/>
    </location>
</feature>
<organism evidence="2 3">
    <name type="scientific">Sphingomonas kyungheensis</name>
    <dbReference type="NCBI Taxonomy" id="1069987"/>
    <lineage>
        <taxon>Bacteria</taxon>
        <taxon>Pseudomonadati</taxon>
        <taxon>Pseudomonadota</taxon>
        <taxon>Alphaproteobacteria</taxon>
        <taxon>Sphingomonadales</taxon>
        <taxon>Sphingomonadaceae</taxon>
        <taxon>Sphingomonas</taxon>
    </lineage>
</organism>
<evidence type="ECO:0000313" key="2">
    <source>
        <dbReference type="EMBL" id="MEI5687822.1"/>
    </source>
</evidence>
<gene>
    <name evidence="2" type="ORF">V8201_12100</name>
</gene>
<keyword evidence="3" id="KW-1185">Reference proteome</keyword>
<evidence type="ECO:0000313" key="3">
    <source>
        <dbReference type="Proteomes" id="UP001367771"/>
    </source>
</evidence>